<feature type="region of interest" description="Disordered" evidence="1">
    <location>
        <begin position="68"/>
        <end position="87"/>
    </location>
</feature>
<feature type="compositionally biased region" description="Basic and acidic residues" evidence="1">
    <location>
        <begin position="1"/>
        <end position="17"/>
    </location>
</feature>
<feature type="region of interest" description="Disordered" evidence="1">
    <location>
        <begin position="1"/>
        <end position="57"/>
    </location>
</feature>
<evidence type="ECO:0000313" key="2">
    <source>
        <dbReference type="EMBL" id="EXZ75674.1"/>
    </source>
</evidence>
<sequence>MKTERRNHDSKSEIHLPRDKRHQVYHGGIEEQETSRAHIPCQGQPAAARSGRHGDMGLHAADAGEVQTGQKFRHPHRGQPRAGAHEGLHYRRLAEAVGRLHRRVRQHRAVRQERQDLFPEDQSQRQQGFDMAARGIRKRRSPPSRRVLPHRRAGACQQRPRHPSAGAACGRACGPETGLDDRRRGAGYEHRAGEPGLHGDPAIPGKLVMGRIRRHTPEQGIRSLGTERQQEGITRLCAEKGQRQIQGFRTRQGA</sequence>
<gene>
    <name evidence="2" type="ORF">M123_4790</name>
</gene>
<evidence type="ECO:0000256" key="1">
    <source>
        <dbReference type="SAM" id="MobiDB-lite"/>
    </source>
</evidence>
<reference evidence="2 3" key="1">
    <citation type="submission" date="2014-02" db="EMBL/GenBank/DDBJ databases">
        <authorList>
            <person name="Sears C."/>
            <person name="Carroll K."/>
            <person name="Sack B.R."/>
            <person name="Qadri F."/>
            <person name="Myers L.L."/>
            <person name="Chung G.-T."/>
            <person name="Escheverria P."/>
            <person name="Fraser C.M."/>
            <person name="Sadzewicz L."/>
            <person name="Shefchek K.A."/>
            <person name="Tallon L."/>
            <person name="Das S.P."/>
            <person name="Daugherty S."/>
            <person name="Mongodin E.F."/>
        </authorList>
    </citation>
    <scope>NUCLEOTIDE SEQUENCE [LARGE SCALE GENOMIC DNA]</scope>
    <source>
        <strain evidence="2 3">3976T8</strain>
    </source>
</reference>
<accession>A0A016CWI7</accession>
<dbReference type="EMBL" id="JGDS01000015">
    <property type="protein sequence ID" value="EXZ75674.1"/>
    <property type="molecule type" value="Genomic_DNA"/>
</dbReference>
<protein>
    <submittedName>
        <fullName evidence="2">Uncharacterized protein</fullName>
    </submittedName>
</protein>
<feature type="region of interest" description="Disordered" evidence="1">
    <location>
        <begin position="136"/>
        <end position="169"/>
    </location>
</feature>
<dbReference type="Proteomes" id="UP000020938">
    <property type="component" value="Unassembled WGS sequence"/>
</dbReference>
<proteinExistence type="predicted"/>
<feature type="compositionally biased region" description="Basic residues" evidence="1">
    <location>
        <begin position="136"/>
        <end position="153"/>
    </location>
</feature>
<organism evidence="2 3">
    <name type="scientific">Bacteroides fragilis str. 3976T8</name>
    <dbReference type="NCBI Taxonomy" id="1339314"/>
    <lineage>
        <taxon>Bacteria</taxon>
        <taxon>Pseudomonadati</taxon>
        <taxon>Bacteroidota</taxon>
        <taxon>Bacteroidia</taxon>
        <taxon>Bacteroidales</taxon>
        <taxon>Bacteroidaceae</taxon>
        <taxon>Bacteroides</taxon>
    </lineage>
</organism>
<name>A0A016CWI7_BACFG</name>
<comment type="caution">
    <text evidence="2">The sequence shown here is derived from an EMBL/GenBank/DDBJ whole genome shotgun (WGS) entry which is preliminary data.</text>
</comment>
<evidence type="ECO:0000313" key="3">
    <source>
        <dbReference type="Proteomes" id="UP000020938"/>
    </source>
</evidence>
<dbReference type="AlphaFoldDB" id="A0A016CWI7"/>